<dbReference type="InterPro" id="IPR001990">
    <property type="entry name" value="Granin"/>
</dbReference>
<evidence type="ECO:0000313" key="6">
    <source>
        <dbReference type="EMBL" id="TSR99375.1"/>
    </source>
</evidence>
<dbReference type="EMBL" id="VCAZ01000098">
    <property type="protein sequence ID" value="TSR99375.1"/>
    <property type="molecule type" value="Genomic_DNA"/>
</dbReference>
<evidence type="ECO:0000256" key="4">
    <source>
        <dbReference type="ARBA" id="ARBA00023157"/>
    </source>
</evidence>
<comment type="subcellular location">
    <subcellularLocation>
        <location evidence="1">Secreted</location>
    </subcellularLocation>
</comment>
<proteinExistence type="inferred from homology"/>
<accession>A0A556V1Y9</accession>
<keyword evidence="4" id="KW-1015">Disulfide bond</keyword>
<evidence type="ECO:0000256" key="3">
    <source>
        <dbReference type="ARBA" id="ARBA00022525"/>
    </source>
</evidence>
<dbReference type="InterPro" id="IPR001819">
    <property type="entry name" value="Chromogranin_AB"/>
</dbReference>
<dbReference type="PANTHER" id="PTHR10583">
    <property type="entry name" value="CHROMOGRANIN"/>
    <property type="match status" value="1"/>
</dbReference>
<dbReference type="PRINTS" id="PR00659">
    <property type="entry name" value="CHROMOGRANIN"/>
</dbReference>
<protein>
    <submittedName>
        <fullName evidence="6">Chromogranin-A</fullName>
    </submittedName>
</protein>
<dbReference type="GO" id="GO:0030141">
    <property type="term" value="C:secretory granule"/>
    <property type="evidence" value="ECO:0007669"/>
    <property type="project" value="InterPro"/>
</dbReference>
<organism evidence="6 7">
    <name type="scientific">Bagarius yarrelli</name>
    <name type="common">Goonch</name>
    <name type="synonym">Bagrus yarrelli</name>
    <dbReference type="NCBI Taxonomy" id="175774"/>
    <lineage>
        <taxon>Eukaryota</taxon>
        <taxon>Metazoa</taxon>
        <taxon>Chordata</taxon>
        <taxon>Craniata</taxon>
        <taxon>Vertebrata</taxon>
        <taxon>Euteleostomi</taxon>
        <taxon>Actinopterygii</taxon>
        <taxon>Neopterygii</taxon>
        <taxon>Teleostei</taxon>
        <taxon>Ostariophysi</taxon>
        <taxon>Siluriformes</taxon>
        <taxon>Sisoridae</taxon>
        <taxon>Sisorinae</taxon>
        <taxon>Bagarius</taxon>
    </lineage>
</organism>
<dbReference type="InterPro" id="IPR018054">
    <property type="entry name" value="Chromogranin_CS"/>
</dbReference>
<reference evidence="6 7" key="1">
    <citation type="journal article" date="2019" name="Genome Biol. Evol.">
        <title>Whole-Genome Sequencing of the Giant Devil Catfish, Bagarius yarrelli.</title>
        <authorList>
            <person name="Jiang W."/>
            <person name="Lv Y."/>
            <person name="Cheng L."/>
            <person name="Yang K."/>
            <person name="Chao B."/>
            <person name="Wang X."/>
            <person name="Li Y."/>
            <person name="Pan X."/>
            <person name="You X."/>
            <person name="Zhang Y."/>
            <person name="Yang J."/>
            <person name="Li J."/>
            <person name="Zhang X."/>
            <person name="Liu S."/>
            <person name="Sun C."/>
            <person name="Yang J."/>
            <person name="Shi Q."/>
        </authorList>
    </citation>
    <scope>NUCLEOTIDE SEQUENCE [LARGE SCALE GENOMIC DNA]</scope>
    <source>
        <strain evidence="6">JWS20170419001</strain>
        <tissue evidence="6">Muscle</tissue>
    </source>
</reference>
<dbReference type="Pfam" id="PF01271">
    <property type="entry name" value="Granin"/>
    <property type="match status" value="1"/>
</dbReference>
<keyword evidence="3" id="KW-0964">Secreted</keyword>
<dbReference type="PROSITE" id="PS00422">
    <property type="entry name" value="GRANINS_1"/>
    <property type="match status" value="1"/>
</dbReference>
<feature type="compositionally biased region" description="Basic and acidic residues" evidence="5">
    <location>
        <begin position="224"/>
        <end position="236"/>
    </location>
</feature>
<dbReference type="AlphaFoldDB" id="A0A556V1Y9"/>
<gene>
    <name evidence="6" type="ORF">Baya_12145</name>
</gene>
<dbReference type="OrthoDB" id="9948620at2759"/>
<evidence type="ECO:0000256" key="2">
    <source>
        <dbReference type="ARBA" id="ARBA00005723"/>
    </source>
</evidence>
<name>A0A556V1Y9_BAGYA</name>
<feature type="region of interest" description="Disordered" evidence="5">
    <location>
        <begin position="106"/>
        <end position="267"/>
    </location>
</feature>
<evidence type="ECO:0000256" key="1">
    <source>
        <dbReference type="ARBA" id="ARBA00004613"/>
    </source>
</evidence>
<dbReference type="Proteomes" id="UP000319801">
    <property type="component" value="Unassembled WGS sequence"/>
</dbReference>
<comment type="caution">
    <text evidence="6">The sequence shown here is derived from an EMBL/GenBank/DDBJ whole genome shotgun (WGS) entry which is preliminary data.</text>
</comment>
<feature type="compositionally biased region" description="Basic and acidic residues" evidence="5">
    <location>
        <begin position="246"/>
        <end position="265"/>
    </location>
</feature>
<feature type="compositionally biased region" description="Basic and acidic residues" evidence="5">
    <location>
        <begin position="177"/>
        <end position="195"/>
    </location>
</feature>
<evidence type="ECO:0000256" key="5">
    <source>
        <dbReference type="SAM" id="MobiDB-lite"/>
    </source>
</evidence>
<sequence>MSRPPERQQRQCELPNDPSGEIRVIKCIVEVLADALSKPHSLPVSQQCVETLRTGETYNYTHTHTQVYSEEQIRANERSVKRIEEVPDHAPDLQEPADRSMLTTAQTRGQTLEKRRVKQGNKDNLQEDDIITEEAKKEEHTVTKKTENSEEEGEVTLAEHSRVEEDSLSQEESQSQEESHQEESHQEESHQEAVEKPGIGIGRQRNWSRSEETVHRRVRGQQEAPHHSKEAWKSPEVEELQMMAGREPEERRDLEEGSATKKSEDVEMESLAMMENELENMVQKLHQLRRG</sequence>
<dbReference type="GO" id="GO:0005615">
    <property type="term" value="C:extracellular space"/>
    <property type="evidence" value="ECO:0007669"/>
    <property type="project" value="TreeGrafter"/>
</dbReference>
<feature type="compositionally biased region" description="Basic and acidic residues" evidence="5">
    <location>
        <begin position="133"/>
        <end position="148"/>
    </location>
</feature>
<evidence type="ECO:0000313" key="7">
    <source>
        <dbReference type="Proteomes" id="UP000319801"/>
    </source>
</evidence>
<comment type="similarity">
    <text evidence="2">Belongs to the chromogranin/secretogranin protein family.</text>
</comment>
<keyword evidence="7" id="KW-1185">Reference proteome</keyword>